<keyword evidence="2" id="KW-1185">Reference proteome</keyword>
<accession>A0A1A9VU67</accession>
<proteinExistence type="predicted"/>
<organism evidence="1 2">
    <name type="scientific">Glossina austeni</name>
    <name type="common">Savannah tsetse fly</name>
    <dbReference type="NCBI Taxonomy" id="7395"/>
    <lineage>
        <taxon>Eukaryota</taxon>
        <taxon>Metazoa</taxon>
        <taxon>Ecdysozoa</taxon>
        <taxon>Arthropoda</taxon>
        <taxon>Hexapoda</taxon>
        <taxon>Insecta</taxon>
        <taxon>Pterygota</taxon>
        <taxon>Neoptera</taxon>
        <taxon>Endopterygota</taxon>
        <taxon>Diptera</taxon>
        <taxon>Brachycera</taxon>
        <taxon>Muscomorpha</taxon>
        <taxon>Hippoboscoidea</taxon>
        <taxon>Glossinidae</taxon>
        <taxon>Glossina</taxon>
    </lineage>
</organism>
<evidence type="ECO:0000313" key="1">
    <source>
        <dbReference type="EnsemblMetazoa" id="GAUT047744-PA"/>
    </source>
</evidence>
<dbReference type="VEuPathDB" id="VectorBase:GAUT047744"/>
<dbReference type="Proteomes" id="UP000078200">
    <property type="component" value="Unassembled WGS sequence"/>
</dbReference>
<dbReference type="EnsemblMetazoa" id="GAUT047744-RA">
    <property type="protein sequence ID" value="GAUT047744-PA"/>
    <property type="gene ID" value="GAUT047744"/>
</dbReference>
<dbReference type="AlphaFoldDB" id="A0A1A9VU67"/>
<evidence type="ECO:0000313" key="2">
    <source>
        <dbReference type="Proteomes" id="UP000078200"/>
    </source>
</evidence>
<name>A0A1A9VU67_GLOAU</name>
<protein>
    <submittedName>
        <fullName evidence="1">Uncharacterized protein</fullName>
    </submittedName>
</protein>
<reference evidence="1" key="1">
    <citation type="submission" date="2020-05" db="UniProtKB">
        <authorList>
            <consortium name="EnsemblMetazoa"/>
        </authorList>
    </citation>
    <scope>IDENTIFICATION</scope>
    <source>
        <strain evidence="1">TTRI</strain>
    </source>
</reference>
<sequence length="103" mass="11546">MPLKKLKTNITPEVKVLSSTIPAAVSDNQADMTDLNHPSPPASTTVILTARLEHYNPQTKANLLPFDEFRNREKALVSCMIEILLRESTPASKRYLLFKLQAL</sequence>